<dbReference type="Proteomes" id="UP000305267">
    <property type="component" value="Unassembled WGS sequence"/>
</dbReference>
<evidence type="ECO:0000313" key="3">
    <source>
        <dbReference type="EMBL" id="TNC15107.1"/>
    </source>
</evidence>
<keyword evidence="4" id="KW-1185">Reference proteome</keyword>
<evidence type="ECO:0000313" key="4">
    <source>
        <dbReference type="Proteomes" id="UP000305267"/>
    </source>
</evidence>
<keyword evidence="1" id="KW-0812">Transmembrane</keyword>
<keyword evidence="1" id="KW-0472">Membrane</keyword>
<dbReference type="InterPro" id="IPR028087">
    <property type="entry name" value="Tad_N"/>
</dbReference>
<reference evidence="3 4" key="1">
    <citation type="submission" date="2019-06" db="EMBL/GenBank/DDBJ databases">
        <title>Genome of Methylobacterium sp. 17Sr1-39.</title>
        <authorList>
            <person name="Seo T."/>
        </authorList>
    </citation>
    <scope>NUCLEOTIDE SEQUENCE [LARGE SCALE GENOMIC DNA]</scope>
    <source>
        <strain evidence="3 4">17Sr1-39</strain>
    </source>
</reference>
<gene>
    <name evidence="3" type="ORF">FF100_05960</name>
</gene>
<feature type="domain" description="Putative Flp pilus-assembly TadG-like N-terminal" evidence="2">
    <location>
        <begin position="18"/>
        <end position="62"/>
    </location>
</feature>
<dbReference type="RefSeq" id="WP_139034644.1">
    <property type="nucleotide sequence ID" value="NZ_VDDA01000002.1"/>
</dbReference>
<sequence length="473" mass="49940">MIGRGAGGGSRFWADRSGSIVVIFGLLGPVLLGMVGLAVDYATWTMQRTTLQQAADAAALAVISDLQVSGANALRMQSLAESYAKSNVKLQRGDGAVKVTVTPVIRERPGGHFIPIDASRGRTPNAVTVTLSQRKFAIMRRLVTPYLTDLSLSATAETVGTTKLCIVALSRTGLGALQLYNWARIEAGDCAVYAMSSDVRGLVGGGASLLQASTTCAVGGFWGQSANFSPLPVSGCPAIKDPLAERPAPPVGSCLQNNLILSGGRYTLDPGTYCGGLMIKDGAEVRLRPGIFVMKDGPLVVGPPQQMAMIEEVCEIASGIKQCRNVSKIKAIGSLKGDDVGIYFTGNYTNSQIKSIGPLVFLPNSAVELTAPRTGPMAGVMLFEDRSTMEGQQYVIMSDSARRLVGTIYLPRGTFWVRSSQVVADQSEYTAIVANKIRLDYQPRLVINTRYGATDGPVPTGLGPSSSVVGLAR</sequence>
<accession>A0A5C4LKS6</accession>
<comment type="caution">
    <text evidence="3">The sequence shown here is derived from an EMBL/GenBank/DDBJ whole genome shotgun (WGS) entry which is preliminary data.</text>
</comment>
<dbReference type="EMBL" id="VDDA01000002">
    <property type="protein sequence ID" value="TNC15107.1"/>
    <property type="molecule type" value="Genomic_DNA"/>
</dbReference>
<evidence type="ECO:0000259" key="2">
    <source>
        <dbReference type="Pfam" id="PF13400"/>
    </source>
</evidence>
<protein>
    <recommendedName>
        <fullName evidence="2">Putative Flp pilus-assembly TadG-like N-terminal domain-containing protein</fullName>
    </recommendedName>
</protein>
<dbReference type="OrthoDB" id="7418984at2"/>
<evidence type="ECO:0000256" key="1">
    <source>
        <dbReference type="SAM" id="Phobius"/>
    </source>
</evidence>
<organism evidence="3 4">
    <name type="scientific">Methylobacterium terricola</name>
    <dbReference type="NCBI Taxonomy" id="2583531"/>
    <lineage>
        <taxon>Bacteria</taxon>
        <taxon>Pseudomonadati</taxon>
        <taxon>Pseudomonadota</taxon>
        <taxon>Alphaproteobacteria</taxon>
        <taxon>Hyphomicrobiales</taxon>
        <taxon>Methylobacteriaceae</taxon>
        <taxon>Methylobacterium</taxon>
    </lineage>
</organism>
<feature type="transmembrane region" description="Helical" evidence="1">
    <location>
        <begin position="20"/>
        <end position="44"/>
    </location>
</feature>
<name>A0A5C4LKS6_9HYPH</name>
<keyword evidence="1" id="KW-1133">Transmembrane helix</keyword>
<dbReference type="Pfam" id="PF13400">
    <property type="entry name" value="Tad"/>
    <property type="match status" value="1"/>
</dbReference>
<proteinExistence type="predicted"/>
<dbReference type="AlphaFoldDB" id="A0A5C4LKS6"/>